<dbReference type="NCBIfam" id="TIGR00636">
    <property type="entry name" value="PduO_Nterm"/>
    <property type="match status" value="1"/>
</dbReference>
<dbReference type="Pfam" id="PF01923">
    <property type="entry name" value="Cob_adeno_trans"/>
    <property type="match status" value="1"/>
</dbReference>
<keyword evidence="3 4" id="KW-0067">ATP-binding</keyword>
<comment type="pathway">
    <text evidence="4">Cofactor biosynthesis; adenosylcobalamin biosynthesis; adenosylcobalamin from cob(II)yrinate a,c-diamide: step 2/7.</text>
</comment>
<dbReference type="Gene3D" id="1.20.1200.10">
    <property type="entry name" value="Cobalamin adenosyltransferase-like"/>
    <property type="match status" value="1"/>
</dbReference>
<evidence type="ECO:0000259" key="5">
    <source>
        <dbReference type="Pfam" id="PF01923"/>
    </source>
</evidence>
<dbReference type="AlphaFoldDB" id="A0A0G1TR76"/>
<evidence type="ECO:0000256" key="4">
    <source>
        <dbReference type="RuleBase" id="RU366026"/>
    </source>
</evidence>
<dbReference type="GO" id="GO:0005524">
    <property type="term" value="F:ATP binding"/>
    <property type="evidence" value="ECO:0007669"/>
    <property type="project" value="UniProtKB-UniRule"/>
</dbReference>
<evidence type="ECO:0000256" key="2">
    <source>
        <dbReference type="ARBA" id="ARBA00022741"/>
    </source>
</evidence>
<dbReference type="EMBL" id="LCNM01000005">
    <property type="protein sequence ID" value="KKU56643.1"/>
    <property type="molecule type" value="Genomic_DNA"/>
</dbReference>
<comment type="catalytic activity">
    <reaction evidence="4">
        <text>2 cob(II)alamin + reduced [electron-transfer flavoprotein] + 2 ATP = 2 adenosylcob(III)alamin + 2 triphosphate + oxidized [electron-transfer flavoprotein] + 3 H(+)</text>
        <dbReference type="Rhea" id="RHEA:28671"/>
        <dbReference type="Rhea" id="RHEA-COMP:10685"/>
        <dbReference type="Rhea" id="RHEA-COMP:10686"/>
        <dbReference type="ChEBI" id="CHEBI:15378"/>
        <dbReference type="ChEBI" id="CHEBI:16304"/>
        <dbReference type="ChEBI" id="CHEBI:18036"/>
        <dbReference type="ChEBI" id="CHEBI:18408"/>
        <dbReference type="ChEBI" id="CHEBI:30616"/>
        <dbReference type="ChEBI" id="CHEBI:57692"/>
        <dbReference type="ChEBI" id="CHEBI:58307"/>
        <dbReference type="EC" id="2.5.1.17"/>
    </reaction>
</comment>
<dbReference type="InterPro" id="IPR029499">
    <property type="entry name" value="PduO-typ"/>
</dbReference>
<sequence>MGKIYTKRGDKGKTQTFFGEMSKAESLAEALGGIDELNSWIGLCRTKIQKTNDKYTNQIQKELKKIQNNLLVIGSGLSGSGLGFKSYEVRRLERVIDKLTEELPPLKNFIYPVGELQVARAVCRRAERRVVGYLRNNAPSDPPLYQRGGRGSSVLRYLNRLSDALFVMARWVNFKLGGKEEVWRS</sequence>
<keyword evidence="1 4" id="KW-0808">Transferase</keyword>
<gene>
    <name evidence="6" type="ORF">UX78_C0005G0059</name>
</gene>
<feature type="domain" description="Cobalamin adenosyltransferase-like" evidence="5">
    <location>
        <begin position="4"/>
        <end position="172"/>
    </location>
</feature>
<evidence type="ECO:0000256" key="3">
    <source>
        <dbReference type="ARBA" id="ARBA00022840"/>
    </source>
</evidence>
<keyword evidence="2 4" id="KW-0547">Nucleotide-binding</keyword>
<dbReference type="InterPro" id="IPR016030">
    <property type="entry name" value="CblAdoTrfase-like"/>
</dbReference>
<dbReference type="PANTHER" id="PTHR12213">
    <property type="entry name" value="CORRINOID ADENOSYLTRANSFERASE"/>
    <property type="match status" value="1"/>
</dbReference>
<evidence type="ECO:0000256" key="1">
    <source>
        <dbReference type="ARBA" id="ARBA00022679"/>
    </source>
</evidence>
<name>A0A0G1TR76_9BACT</name>
<proteinExistence type="inferred from homology"/>
<dbReference type="Proteomes" id="UP000034607">
    <property type="component" value="Unassembled WGS sequence"/>
</dbReference>
<comment type="similarity">
    <text evidence="4">Belongs to the Cob(I)alamin adenosyltransferase family.</text>
</comment>
<reference evidence="6 7" key="1">
    <citation type="journal article" date="2015" name="Nature">
        <title>rRNA introns, odd ribosomes, and small enigmatic genomes across a large radiation of phyla.</title>
        <authorList>
            <person name="Brown C.T."/>
            <person name="Hug L.A."/>
            <person name="Thomas B.C."/>
            <person name="Sharon I."/>
            <person name="Castelle C.J."/>
            <person name="Singh A."/>
            <person name="Wilkins M.J."/>
            <person name="Williams K.H."/>
            <person name="Banfield J.F."/>
        </authorList>
    </citation>
    <scope>NUCLEOTIDE SEQUENCE [LARGE SCALE GENOMIC DNA]</scope>
</reference>
<keyword evidence="4" id="KW-0169">Cobalamin biosynthesis</keyword>
<dbReference type="GO" id="GO:0008817">
    <property type="term" value="F:corrinoid adenosyltransferase activity"/>
    <property type="evidence" value="ECO:0007669"/>
    <property type="project" value="UniProtKB-UniRule"/>
</dbReference>
<dbReference type="PANTHER" id="PTHR12213:SF0">
    <property type="entry name" value="CORRINOID ADENOSYLTRANSFERASE MMAB"/>
    <property type="match status" value="1"/>
</dbReference>
<dbReference type="InterPro" id="IPR036451">
    <property type="entry name" value="CblAdoTrfase-like_sf"/>
</dbReference>
<dbReference type="PATRIC" id="fig|1618357.3.peg.357"/>
<comment type="caution">
    <text evidence="6">The sequence shown here is derived from an EMBL/GenBank/DDBJ whole genome shotgun (WGS) entry which is preliminary data.</text>
</comment>
<comment type="catalytic activity">
    <reaction evidence="4">
        <text>2 cob(II)yrinate a,c diamide + reduced [electron-transfer flavoprotein] + 2 ATP = 2 adenosylcob(III)yrinate a,c-diamide + 2 triphosphate + oxidized [electron-transfer flavoprotein] + 3 H(+)</text>
        <dbReference type="Rhea" id="RHEA:11528"/>
        <dbReference type="Rhea" id="RHEA-COMP:10685"/>
        <dbReference type="Rhea" id="RHEA-COMP:10686"/>
        <dbReference type="ChEBI" id="CHEBI:15378"/>
        <dbReference type="ChEBI" id="CHEBI:18036"/>
        <dbReference type="ChEBI" id="CHEBI:30616"/>
        <dbReference type="ChEBI" id="CHEBI:57692"/>
        <dbReference type="ChEBI" id="CHEBI:58307"/>
        <dbReference type="ChEBI" id="CHEBI:58503"/>
        <dbReference type="ChEBI" id="CHEBI:58537"/>
        <dbReference type="EC" id="2.5.1.17"/>
    </reaction>
</comment>
<dbReference type="SUPFAM" id="SSF89028">
    <property type="entry name" value="Cobalamin adenosyltransferase-like"/>
    <property type="match status" value="1"/>
</dbReference>
<organism evidence="6 7">
    <name type="scientific">Candidatus Amesbacteria bacterium GW2011_GWA2_47_11</name>
    <dbReference type="NCBI Taxonomy" id="1618357"/>
    <lineage>
        <taxon>Bacteria</taxon>
        <taxon>Candidatus Amesiibacteriota</taxon>
    </lineage>
</organism>
<dbReference type="UniPathway" id="UPA00148">
    <property type="reaction ID" value="UER00233"/>
</dbReference>
<accession>A0A0G1TR76</accession>
<protein>
    <recommendedName>
        <fullName evidence="4">Corrinoid adenosyltransferase</fullName>
        <ecNumber evidence="4">2.5.1.17</ecNumber>
    </recommendedName>
    <alternativeName>
        <fullName evidence="4">Cob(II)alamin adenosyltransferase</fullName>
    </alternativeName>
    <alternativeName>
        <fullName evidence="4">Cob(II)yrinic acid a,c-diamide adenosyltransferase</fullName>
    </alternativeName>
    <alternativeName>
        <fullName evidence="4">Cobinamide/cobalamin adenosyltransferase</fullName>
    </alternativeName>
</protein>
<evidence type="ECO:0000313" key="6">
    <source>
        <dbReference type="EMBL" id="KKU56643.1"/>
    </source>
</evidence>
<evidence type="ECO:0000313" key="7">
    <source>
        <dbReference type="Proteomes" id="UP000034607"/>
    </source>
</evidence>
<dbReference type="EC" id="2.5.1.17" evidence="4"/>
<dbReference type="GO" id="GO:0009236">
    <property type="term" value="P:cobalamin biosynthetic process"/>
    <property type="evidence" value="ECO:0007669"/>
    <property type="project" value="UniProtKB-UniRule"/>
</dbReference>